<keyword evidence="3" id="KW-1185">Reference proteome</keyword>
<dbReference type="Proteomes" id="UP001321486">
    <property type="component" value="Chromosome"/>
</dbReference>
<sequence length="232" mass="24734">MPLARLEELEGDVDGLGLDVFGQGDRHGARLGGVGQHAQGSESDREELLGAVDAVEEARQRPERVGDLDARVVRLLDLLQDRVGHAGRERVAREQQDRQAVGRRQGGSGQQVRGTGPDGRGRGVGRAAAVQAGEADALVDHGLLVTRLVVGHETRLRVVDLLERLADAGDVAVPEDAEHPRDRTFADVAVDGPLVRQELDQSLADGHALGTGFFGAGARCRHRRLPFGVSSV</sequence>
<evidence type="ECO:0000313" key="3">
    <source>
        <dbReference type="Proteomes" id="UP001321486"/>
    </source>
</evidence>
<name>A0ABM8GMN4_9MICO</name>
<dbReference type="EMBL" id="AP027732">
    <property type="protein sequence ID" value="BDZ49675.1"/>
    <property type="molecule type" value="Genomic_DNA"/>
</dbReference>
<evidence type="ECO:0000313" key="2">
    <source>
        <dbReference type="EMBL" id="BDZ49675.1"/>
    </source>
</evidence>
<gene>
    <name evidence="2" type="ORF">GCM10025867_19160</name>
</gene>
<organism evidence="2 3">
    <name type="scientific">Frondihabitans sucicola</name>
    <dbReference type="NCBI Taxonomy" id="1268041"/>
    <lineage>
        <taxon>Bacteria</taxon>
        <taxon>Bacillati</taxon>
        <taxon>Actinomycetota</taxon>
        <taxon>Actinomycetes</taxon>
        <taxon>Micrococcales</taxon>
        <taxon>Microbacteriaceae</taxon>
        <taxon>Frondihabitans</taxon>
    </lineage>
</organism>
<protein>
    <submittedName>
        <fullName evidence="2">Uncharacterized protein</fullName>
    </submittedName>
</protein>
<accession>A0ABM8GMN4</accession>
<proteinExistence type="predicted"/>
<feature type="compositionally biased region" description="Basic and acidic residues" evidence="1">
    <location>
        <begin position="86"/>
        <end position="97"/>
    </location>
</feature>
<evidence type="ECO:0000256" key="1">
    <source>
        <dbReference type="SAM" id="MobiDB-lite"/>
    </source>
</evidence>
<feature type="region of interest" description="Disordered" evidence="1">
    <location>
        <begin position="86"/>
        <end position="127"/>
    </location>
</feature>
<reference evidence="3" key="1">
    <citation type="journal article" date="2019" name="Int. J. Syst. Evol. Microbiol.">
        <title>The Global Catalogue of Microorganisms (GCM) 10K type strain sequencing project: providing services to taxonomists for standard genome sequencing and annotation.</title>
        <authorList>
            <consortium name="The Broad Institute Genomics Platform"/>
            <consortium name="The Broad Institute Genome Sequencing Center for Infectious Disease"/>
            <person name="Wu L."/>
            <person name="Ma J."/>
        </authorList>
    </citation>
    <scope>NUCLEOTIDE SEQUENCE [LARGE SCALE GENOMIC DNA]</scope>
    <source>
        <strain evidence="3">NBRC 108728</strain>
    </source>
</reference>